<accession>A0A841BRL8</accession>
<dbReference type="CDD" id="cd00093">
    <property type="entry name" value="HTH_XRE"/>
    <property type="match status" value="1"/>
</dbReference>
<proteinExistence type="predicted"/>
<reference evidence="2 3" key="1">
    <citation type="submission" date="2020-08" db="EMBL/GenBank/DDBJ databases">
        <title>Sequencing the genomes of 1000 actinobacteria strains.</title>
        <authorList>
            <person name="Klenk H.-P."/>
        </authorList>
    </citation>
    <scope>NUCLEOTIDE SEQUENCE [LARGE SCALE GENOMIC DNA]</scope>
    <source>
        <strain evidence="2 3">DSM 45362</strain>
    </source>
</reference>
<dbReference type="Pfam" id="PF13560">
    <property type="entry name" value="HTH_31"/>
    <property type="match status" value="1"/>
</dbReference>
<dbReference type="SMART" id="SM00530">
    <property type="entry name" value="HTH_XRE"/>
    <property type="match status" value="1"/>
</dbReference>
<name>A0A841BRL8_9ACTN</name>
<dbReference type="EMBL" id="JACHMN010000002">
    <property type="protein sequence ID" value="MBB5871697.1"/>
    <property type="molecule type" value="Genomic_DNA"/>
</dbReference>
<organism evidence="2 3">
    <name type="scientific">Allocatelliglobosispora scoriae</name>
    <dbReference type="NCBI Taxonomy" id="643052"/>
    <lineage>
        <taxon>Bacteria</taxon>
        <taxon>Bacillati</taxon>
        <taxon>Actinomycetota</taxon>
        <taxon>Actinomycetes</taxon>
        <taxon>Micromonosporales</taxon>
        <taxon>Micromonosporaceae</taxon>
        <taxon>Allocatelliglobosispora</taxon>
    </lineage>
</organism>
<dbReference type="RefSeq" id="WP_184839926.1">
    <property type="nucleotide sequence ID" value="NZ_JACHMN010000002.1"/>
</dbReference>
<evidence type="ECO:0000259" key="1">
    <source>
        <dbReference type="PROSITE" id="PS50943"/>
    </source>
</evidence>
<protein>
    <submittedName>
        <fullName evidence="2">Transcriptional regulator with XRE-family HTH domain</fullName>
    </submittedName>
</protein>
<dbReference type="GO" id="GO:0003677">
    <property type="term" value="F:DNA binding"/>
    <property type="evidence" value="ECO:0007669"/>
    <property type="project" value="InterPro"/>
</dbReference>
<sequence length="298" mass="32776">MPRTPSSDLRRRRLGLELRRLRETTGLTGEQVVERVGWAAKSKLSRLENGRSRPDLADIMDLLDLYEVDARTRDELVTIARDAGNARWLRTYPVMTARQRGWAELEATCTLIREYAATTVPGLLQTPDYARIRILSTRSLGGVPVQRPIAGAEEVELEISARLARQSILTRENDPANYAAVLDEAALIGRGAPPEVLREQLSHLGELARLPNVTLLVLPCSTVVGAHYQPQHAFSTYDFADPGDQSTVAVEALGNDMILTDRTIVRTYAQVFGLLSRSALGPGDSLQWISAAASAVRP</sequence>
<dbReference type="AlphaFoldDB" id="A0A841BRL8"/>
<dbReference type="SUPFAM" id="SSF47413">
    <property type="entry name" value="lambda repressor-like DNA-binding domains"/>
    <property type="match status" value="1"/>
</dbReference>
<dbReference type="Pfam" id="PF19054">
    <property type="entry name" value="DUF5753"/>
    <property type="match status" value="1"/>
</dbReference>
<gene>
    <name evidence="2" type="ORF">F4553_005076</name>
</gene>
<dbReference type="InterPro" id="IPR043917">
    <property type="entry name" value="DUF5753"/>
</dbReference>
<dbReference type="InterPro" id="IPR001387">
    <property type="entry name" value="Cro/C1-type_HTH"/>
</dbReference>
<dbReference type="Gene3D" id="1.10.260.40">
    <property type="entry name" value="lambda repressor-like DNA-binding domains"/>
    <property type="match status" value="1"/>
</dbReference>
<dbReference type="InterPro" id="IPR010982">
    <property type="entry name" value="Lambda_DNA-bd_dom_sf"/>
</dbReference>
<comment type="caution">
    <text evidence="2">The sequence shown here is derived from an EMBL/GenBank/DDBJ whole genome shotgun (WGS) entry which is preliminary data.</text>
</comment>
<dbReference type="Proteomes" id="UP000587527">
    <property type="component" value="Unassembled WGS sequence"/>
</dbReference>
<evidence type="ECO:0000313" key="2">
    <source>
        <dbReference type="EMBL" id="MBB5871697.1"/>
    </source>
</evidence>
<feature type="domain" description="HTH cro/C1-type" evidence="1">
    <location>
        <begin position="18"/>
        <end position="73"/>
    </location>
</feature>
<keyword evidence="3" id="KW-1185">Reference proteome</keyword>
<dbReference type="PROSITE" id="PS50943">
    <property type="entry name" value="HTH_CROC1"/>
    <property type="match status" value="1"/>
</dbReference>
<evidence type="ECO:0000313" key="3">
    <source>
        <dbReference type="Proteomes" id="UP000587527"/>
    </source>
</evidence>